<protein>
    <recommendedName>
        <fullName evidence="5">CRAL-TRIO domain-containing protein</fullName>
    </recommendedName>
</protein>
<dbReference type="PANTHER" id="PTHR45657">
    <property type="entry name" value="CRAL-TRIO DOMAIN-CONTAINING PROTEIN YKL091C-RELATED"/>
    <property type="match status" value="1"/>
</dbReference>
<dbReference type="Gene3D" id="1.10.8.20">
    <property type="entry name" value="N-terminal domain of phosphatidylinositol transfer protein sec14p"/>
    <property type="match status" value="1"/>
</dbReference>
<dbReference type="PROSITE" id="PS50191">
    <property type="entry name" value="CRAL_TRIO"/>
    <property type="match status" value="1"/>
</dbReference>
<comment type="similarity">
    <text evidence="3">Belongs to the SFH family.</text>
</comment>
<dbReference type="Gene3D" id="3.40.525.10">
    <property type="entry name" value="CRAL-TRIO lipid binding domain"/>
    <property type="match status" value="1"/>
</dbReference>
<comment type="subcellular location">
    <subcellularLocation>
        <location evidence="1">Cell membrane</location>
        <topology evidence="1">Peripheral membrane protein</topology>
    </subcellularLocation>
    <subcellularLocation>
        <location evidence="2">Golgi apparatus membrane</location>
        <topology evidence="2">Peripheral membrane protein</topology>
    </subcellularLocation>
</comment>
<feature type="compositionally biased region" description="Basic and acidic residues" evidence="4">
    <location>
        <begin position="56"/>
        <end position="70"/>
    </location>
</feature>
<dbReference type="SMART" id="SM00516">
    <property type="entry name" value="SEC14"/>
    <property type="match status" value="1"/>
</dbReference>
<evidence type="ECO:0000259" key="5">
    <source>
        <dbReference type="PROSITE" id="PS50191"/>
    </source>
</evidence>
<evidence type="ECO:0000313" key="6">
    <source>
        <dbReference type="EMBL" id="CAK9233112.1"/>
    </source>
</evidence>
<name>A0ABP0UXM3_9BRYO</name>
<organism evidence="6 7">
    <name type="scientific">Sphagnum troendelagicum</name>
    <dbReference type="NCBI Taxonomy" id="128251"/>
    <lineage>
        <taxon>Eukaryota</taxon>
        <taxon>Viridiplantae</taxon>
        <taxon>Streptophyta</taxon>
        <taxon>Embryophyta</taxon>
        <taxon>Bryophyta</taxon>
        <taxon>Sphagnophytina</taxon>
        <taxon>Sphagnopsida</taxon>
        <taxon>Sphagnales</taxon>
        <taxon>Sphagnaceae</taxon>
        <taxon>Sphagnum</taxon>
    </lineage>
</organism>
<dbReference type="InterPro" id="IPR036273">
    <property type="entry name" value="CRAL/TRIO_N_dom_sf"/>
</dbReference>
<dbReference type="InterPro" id="IPR001251">
    <property type="entry name" value="CRAL-TRIO_dom"/>
</dbReference>
<keyword evidence="7" id="KW-1185">Reference proteome</keyword>
<dbReference type="InterPro" id="IPR036865">
    <property type="entry name" value="CRAL-TRIO_dom_sf"/>
</dbReference>
<dbReference type="InterPro" id="IPR011074">
    <property type="entry name" value="CRAL/TRIO_N_dom"/>
</dbReference>
<dbReference type="SUPFAM" id="SSF52087">
    <property type="entry name" value="CRAL/TRIO domain"/>
    <property type="match status" value="1"/>
</dbReference>
<dbReference type="SUPFAM" id="SSF46938">
    <property type="entry name" value="CRAL/TRIO N-terminal domain"/>
    <property type="match status" value="1"/>
</dbReference>
<proteinExistence type="inferred from homology"/>
<gene>
    <name evidence="6" type="ORF">CSSPTR1EN2_LOCUS21323</name>
</gene>
<dbReference type="PANTHER" id="PTHR45657:SF1">
    <property type="entry name" value="CRAL-TRIO DOMAIN-CONTAINING PROTEIN YKL091C-RELATED"/>
    <property type="match status" value="1"/>
</dbReference>
<dbReference type="Pfam" id="PF00650">
    <property type="entry name" value="CRAL_TRIO"/>
    <property type="match status" value="1"/>
</dbReference>
<dbReference type="SMART" id="SM01100">
    <property type="entry name" value="CRAL_TRIO_N"/>
    <property type="match status" value="1"/>
</dbReference>
<sequence>MTKSNTWRPKKRHMADAERNEGFQLETLKFGTNHLGAFVVFVTMVRSQGSLTPQQHENKKEKTVDHDDHKGKPKMGAFRAILASTKFRKTLRRLRSGNAKSSLIIQDVRDVKDQKAVEEFRRVLMANDLLPQQHDDYHILLRFLKARKYDIVKSREMWENMLQWRKEFGTDTLAEEFQFTELDKVKKFYPQGHHGVDKEGRPVYIEQIGKVDAAQLLEVTTIERYLKYHVLEFEKLLNIKFPACSLAVKRHIDSTTTILDVAGVGMKNFTKHARELIMSIQNIDNNNYPETLHKMFIINAGPGFRMLWSTIKGFLDPVSISKISVLGSNYHAKLLQVIDASELPDFLGGQCSCASEGGCLQSNKGPWEDHDIAKVLLTSHVICSELEEGMDLESSTVAECSELEQGKKVESGDTEAGSELGERSSQDDAQTFHSQKLLPVDEEVSKQLIFIVKVICLTELTCYCPRHTWFRGFVQGFQVCFYGHEAGGRSWEKYIGLYLWQMVLFFMEIIKLPHQLVAGNWTLKGGKDTEAAEPAKVQKEPIFTRVERLEVQLDKLASSKNLDSKSVDPAVERVNSLEAELAETKKTVSALLSKQEELNDALEQIKEYKWMKKVQCW</sequence>
<evidence type="ECO:0000256" key="2">
    <source>
        <dbReference type="ARBA" id="ARBA00004395"/>
    </source>
</evidence>
<evidence type="ECO:0000256" key="1">
    <source>
        <dbReference type="ARBA" id="ARBA00004202"/>
    </source>
</evidence>
<dbReference type="CDD" id="cd00170">
    <property type="entry name" value="SEC14"/>
    <property type="match status" value="1"/>
</dbReference>
<evidence type="ECO:0000313" key="7">
    <source>
        <dbReference type="Proteomes" id="UP001497512"/>
    </source>
</evidence>
<evidence type="ECO:0000256" key="3">
    <source>
        <dbReference type="ARBA" id="ARBA00038020"/>
    </source>
</evidence>
<dbReference type="InterPro" id="IPR051026">
    <property type="entry name" value="PI/PC_transfer"/>
</dbReference>
<feature type="region of interest" description="Disordered" evidence="4">
    <location>
        <begin position="50"/>
        <end position="71"/>
    </location>
</feature>
<feature type="domain" description="CRAL-TRIO" evidence="5">
    <location>
        <begin position="181"/>
        <end position="355"/>
    </location>
</feature>
<dbReference type="Proteomes" id="UP001497512">
    <property type="component" value="Chromosome 8"/>
</dbReference>
<accession>A0ABP0UXM3</accession>
<feature type="region of interest" description="Disordered" evidence="4">
    <location>
        <begin position="403"/>
        <end position="428"/>
    </location>
</feature>
<reference evidence="6" key="1">
    <citation type="submission" date="2024-02" db="EMBL/GenBank/DDBJ databases">
        <authorList>
            <consortium name="ELIXIR-Norway"/>
            <consortium name="Elixir Norway"/>
        </authorList>
    </citation>
    <scope>NUCLEOTIDE SEQUENCE</scope>
</reference>
<dbReference type="EMBL" id="OZ019900">
    <property type="protein sequence ID" value="CAK9233112.1"/>
    <property type="molecule type" value="Genomic_DNA"/>
</dbReference>
<evidence type="ECO:0000256" key="4">
    <source>
        <dbReference type="SAM" id="MobiDB-lite"/>
    </source>
</evidence>